<dbReference type="InterPro" id="IPR003594">
    <property type="entry name" value="HATPase_dom"/>
</dbReference>
<dbReference type="Gene3D" id="1.10.287.130">
    <property type="match status" value="1"/>
</dbReference>
<dbReference type="InterPro" id="IPR004358">
    <property type="entry name" value="Sig_transdc_His_kin-like_C"/>
</dbReference>
<dbReference type="InterPro" id="IPR036097">
    <property type="entry name" value="HisK_dim/P_sf"/>
</dbReference>
<accession>A0A6N8CLC7</accession>
<dbReference type="Pfam" id="PF02518">
    <property type="entry name" value="HATPase_c"/>
    <property type="match status" value="1"/>
</dbReference>
<dbReference type="EMBL" id="WNHB01000001">
    <property type="protein sequence ID" value="MTT30551.1"/>
    <property type="molecule type" value="Genomic_DNA"/>
</dbReference>
<evidence type="ECO:0000313" key="11">
    <source>
        <dbReference type="Proteomes" id="UP000440978"/>
    </source>
</evidence>
<reference evidence="10 11" key="1">
    <citation type="submission" date="2019-11" db="EMBL/GenBank/DDBJ databases">
        <title>Terrilactibacillus tamarindus sp. nov. BCM23-1 isolated from bark of Tamarindus indica.</title>
        <authorList>
            <person name="Kingkaew E."/>
            <person name="Tanasupawat S."/>
        </authorList>
    </citation>
    <scope>NUCLEOTIDE SEQUENCE [LARGE SCALE GENOMIC DNA]</scope>
    <source>
        <strain evidence="10 11">BCM23-1</strain>
    </source>
</reference>
<dbReference type="PRINTS" id="PR00344">
    <property type="entry name" value="BCTRLSENSOR"/>
</dbReference>
<dbReference type="InterPro" id="IPR003661">
    <property type="entry name" value="HisK_dim/P_dom"/>
</dbReference>
<dbReference type="Pfam" id="PF09385">
    <property type="entry name" value="HisK_N"/>
    <property type="match status" value="1"/>
</dbReference>
<dbReference type="SUPFAM" id="SSF55874">
    <property type="entry name" value="ATPase domain of HSP90 chaperone/DNA topoisomerase II/histidine kinase"/>
    <property type="match status" value="1"/>
</dbReference>
<sequence>MIEPFSIRGERQMRTYLSINEKEKVIQFLNQEETPFKKTCLTKMKISENDKNRHYIEGNIISSLRILKLFLRKRNDSLLRRMTKQIVTQRIEADVDLSTFLMNIQIGKEVLLERLCQSSLEQDIILRTTIFINQFSDRYIYYVVRQYTKMKDRIILEKSQFIQEMNSDRLTILGKISSSFAHEFRNPLTTVKGFVQLIQRKYDDDEQMGHYFNLINTEIDRLESNVSRFLFLSKMPNVSDEMTHFDLGELVQYSTEFMKPKSVIENINLQIRIPDKKIMMYGVPEQINQVLLNIMSNAIDAVIEIDHHHQRKININLESTDDLATITISNNGKRIPQHLLENIFQPFVSTKELGTGLGLSVCKQIIEKHQGEIYITTNDKETSFFLKMKLVNDGVETKDVAE</sequence>
<keyword evidence="7" id="KW-0067">ATP-binding</keyword>
<dbReference type="Proteomes" id="UP000440978">
    <property type="component" value="Unassembled WGS sequence"/>
</dbReference>
<evidence type="ECO:0000313" key="10">
    <source>
        <dbReference type="EMBL" id="MTT30551.1"/>
    </source>
</evidence>
<evidence type="ECO:0000256" key="8">
    <source>
        <dbReference type="ARBA" id="ARBA00023012"/>
    </source>
</evidence>
<dbReference type="InterPro" id="IPR018984">
    <property type="entry name" value="Histidine_kinase_N"/>
</dbReference>
<dbReference type="EC" id="2.7.13.3" evidence="2"/>
<gene>
    <name evidence="10" type="ORF">GMB86_00795</name>
</gene>
<evidence type="ECO:0000256" key="7">
    <source>
        <dbReference type="ARBA" id="ARBA00022840"/>
    </source>
</evidence>
<evidence type="ECO:0000256" key="2">
    <source>
        <dbReference type="ARBA" id="ARBA00012438"/>
    </source>
</evidence>
<dbReference type="PANTHER" id="PTHR43065">
    <property type="entry name" value="SENSOR HISTIDINE KINASE"/>
    <property type="match status" value="1"/>
</dbReference>
<dbReference type="Pfam" id="PF00512">
    <property type="entry name" value="HisKA"/>
    <property type="match status" value="1"/>
</dbReference>
<dbReference type="GO" id="GO:0000155">
    <property type="term" value="F:phosphorelay sensor kinase activity"/>
    <property type="evidence" value="ECO:0007669"/>
    <property type="project" value="InterPro"/>
</dbReference>
<evidence type="ECO:0000256" key="4">
    <source>
        <dbReference type="ARBA" id="ARBA00022679"/>
    </source>
</evidence>
<protein>
    <recommendedName>
        <fullName evidence="2">histidine kinase</fullName>
        <ecNumber evidence="2">2.7.13.3</ecNumber>
    </recommendedName>
</protein>
<comment type="caution">
    <text evidence="10">The sequence shown here is derived from an EMBL/GenBank/DDBJ whole genome shotgun (WGS) entry which is preliminary data.</text>
</comment>
<dbReference type="Gene3D" id="3.30.565.10">
    <property type="entry name" value="Histidine kinase-like ATPase, C-terminal domain"/>
    <property type="match status" value="1"/>
</dbReference>
<keyword evidence="8" id="KW-0902">Two-component regulatory system</keyword>
<evidence type="ECO:0000256" key="1">
    <source>
        <dbReference type="ARBA" id="ARBA00000085"/>
    </source>
</evidence>
<proteinExistence type="predicted"/>
<evidence type="ECO:0000256" key="5">
    <source>
        <dbReference type="ARBA" id="ARBA00022741"/>
    </source>
</evidence>
<keyword evidence="4" id="KW-0808">Transferase</keyword>
<dbReference type="GO" id="GO:0005524">
    <property type="term" value="F:ATP binding"/>
    <property type="evidence" value="ECO:0007669"/>
    <property type="project" value="UniProtKB-KW"/>
</dbReference>
<evidence type="ECO:0000256" key="6">
    <source>
        <dbReference type="ARBA" id="ARBA00022777"/>
    </source>
</evidence>
<keyword evidence="3" id="KW-0597">Phosphoprotein</keyword>
<keyword evidence="11" id="KW-1185">Reference proteome</keyword>
<dbReference type="InterPro" id="IPR005467">
    <property type="entry name" value="His_kinase_dom"/>
</dbReference>
<organism evidence="10 11">
    <name type="scientific">Terrilactibacillus tamarindi</name>
    <dbReference type="NCBI Taxonomy" id="2599694"/>
    <lineage>
        <taxon>Bacteria</taxon>
        <taxon>Bacillati</taxon>
        <taxon>Bacillota</taxon>
        <taxon>Bacilli</taxon>
        <taxon>Bacillales</taxon>
        <taxon>Bacillaceae</taxon>
        <taxon>Terrilactibacillus</taxon>
    </lineage>
</organism>
<evidence type="ECO:0000256" key="3">
    <source>
        <dbReference type="ARBA" id="ARBA00022553"/>
    </source>
</evidence>
<dbReference type="PROSITE" id="PS50109">
    <property type="entry name" value="HIS_KIN"/>
    <property type="match status" value="1"/>
</dbReference>
<dbReference type="SMART" id="SM00387">
    <property type="entry name" value="HATPase_c"/>
    <property type="match status" value="1"/>
</dbReference>
<dbReference type="SMART" id="SM00388">
    <property type="entry name" value="HisKA"/>
    <property type="match status" value="1"/>
</dbReference>
<name>A0A6N8CLC7_9BACI</name>
<comment type="catalytic activity">
    <reaction evidence="1">
        <text>ATP + protein L-histidine = ADP + protein N-phospho-L-histidine.</text>
        <dbReference type="EC" id="2.7.13.3"/>
    </reaction>
</comment>
<dbReference type="AlphaFoldDB" id="A0A6N8CLC7"/>
<dbReference type="PANTHER" id="PTHR43065:SF10">
    <property type="entry name" value="PEROXIDE STRESS-ACTIVATED HISTIDINE KINASE MAK3"/>
    <property type="match status" value="1"/>
</dbReference>
<dbReference type="InterPro" id="IPR036890">
    <property type="entry name" value="HATPase_C_sf"/>
</dbReference>
<evidence type="ECO:0000259" key="9">
    <source>
        <dbReference type="PROSITE" id="PS50109"/>
    </source>
</evidence>
<dbReference type="CDD" id="cd00082">
    <property type="entry name" value="HisKA"/>
    <property type="match status" value="1"/>
</dbReference>
<dbReference type="Gene3D" id="1.10.490.70">
    <property type="entry name" value="Histidine kinase N-terminal domain"/>
    <property type="match status" value="1"/>
</dbReference>
<keyword evidence="6" id="KW-0418">Kinase</keyword>
<dbReference type="OrthoDB" id="9815750at2"/>
<feature type="domain" description="Histidine kinase" evidence="9">
    <location>
        <begin position="179"/>
        <end position="392"/>
    </location>
</feature>
<keyword evidence="5" id="KW-0547">Nucleotide-binding</keyword>
<dbReference type="SUPFAM" id="SSF47384">
    <property type="entry name" value="Homodimeric domain of signal transducing histidine kinase"/>
    <property type="match status" value="1"/>
</dbReference>